<dbReference type="AlphaFoldDB" id="A0A316W2R6"/>
<evidence type="ECO:0000256" key="1">
    <source>
        <dbReference type="SAM" id="MobiDB-lite"/>
    </source>
</evidence>
<dbReference type="RefSeq" id="XP_025370243.1">
    <property type="nucleotide sequence ID" value="XM_025510025.1"/>
</dbReference>
<dbReference type="GeneID" id="37031895"/>
<dbReference type="InParanoid" id="A0A316W2R6"/>
<sequence length="161" mass="18446">MRRCRSPLPMDLYSTRMHYPHQRPFETLLLSAKGEQTRRGKKSTFTACTTEGSAWRSSQTDSTGFAMAGHWSHDVLIDRDELWSLQVLRQGRLDRHRDQEFVPMLRQAFEDGWEPYAPFHVLHCLARDCANFCDFATSASSTTSPEPRSPKPCIAAHDDDS</sequence>
<dbReference type="EMBL" id="KZ819373">
    <property type="protein sequence ID" value="PWN43083.1"/>
    <property type="molecule type" value="Genomic_DNA"/>
</dbReference>
<dbReference type="Proteomes" id="UP000245783">
    <property type="component" value="Unassembled WGS sequence"/>
</dbReference>
<reference evidence="2 3" key="1">
    <citation type="journal article" date="2018" name="Mol. Biol. Evol.">
        <title>Broad Genomic Sampling Reveals a Smut Pathogenic Ancestry of the Fungal Clade Ustilaginomycotina.</title>
        <authorList>
            <person name="Kijpornyongpan T."/>
            <person name="Mondo S.J."/>
            <person name="Barry K."/>
            <person name="Sandor L."/>
            <person name="Lee J."/>
            <person name="Lipzen A."/>
            <person name="Pangilinan J."/>
            <person name="LaButti K."/>
            <person name="Hainaut M."/>
            <person name="Henrissat B."/>
            <person name="Grigoriev I.V."/>
            <person name="Spatafora J.W."/>
            <person name="Aime M.C."/>
        </authorList>
    </citation>
    <scope>NUCLEOTIDE SEQUENCE [LARGE SCALE GENOMIC DNA]</scope>
    <source>
        <strain evidence="2 3">MCA 4658</strain>
    </source>
</reference>
<feature type="region of interest" description="Disordered" evidence="1">
    <location>
        <begin position="138"/>
        <end position="161"/>
    </location>
</feature>
<proteinExistence type="predicted"/>
<protein>
    <submittedName>
        <fullName evidence="2">Uncharacterized protein</fullName>
    </submittedName>
</protein>
<gene>
    <name evidence="2" type="ORF">IE81DRAFT_103654</name>
</gene>
<organism evidence="2 3">
    <name type="scientific">Ceraceosorus guamensis</name>
    <dbReference type="NCBI Taxonomy" id="1522189"/>
    <lineage>
        <taxon>Eukaryota</taxon>
        <taxon>Fungi</taxon>
        <taxon>Dikarya</taxon>
        <taxon>Basidiomycota</taxon>
        <taxon>Ustilaginomycotina</taxon>
        <taxon>Exobasidiomycetes</taxon>
        <taxon>Ceraceosorales</taxon>
        <taxon>Ceraceosoraceae</taxon>
        <taxon>Ceraceosorus</taxon>
    </lineage>
</organism>
<keyword evidence="3" id="KW-1185">Reference proteome</keyword>
<evidence type="ECO:0000313" key="2">
    <source>
        <dbReference type="EMBL" id="PWN43083.1"/>
    </source>
</evidence>
<name>A0A316W2R6_9BASI</name>
<evidence type="ECO:0000313" key="3">
    <source>
        <dbReference type="Proteomes" id="UP000245783"/>
    </source>
</evidence>
<accession>A0A316W2R6</accession>